<gene>
    <name evidence="3" type="ORF">SAMN05444128_2836</name>
</gene>
<evidence type="ECO:0000256" key="2">
    <source>
        <dbReference type="SAM" id="SignalP"/>
    </source>
</evidence>
<dbReference type="OrthoDB" id="853671at2"/>
<sequence>MKTFSAIAGLVLISLAAQAQDLDRPKLRLKPSYRKLDLGHTEKDIPSGIPNQLEKPGSRYSLFPKSTAKKPDTASAKKPHGLMPVMKPDSTVRFPILAVKPDSTVAFPMPVIKP</sequence>
<dbReference type="AlphaFoldDB" id="A0A1R3XLK3"/>
<reference evidence="4" key="1">
    <citation type="submission" date="2017-01" db="EMBL/GenBank/DDBJ databases">
        <authorList>
            <person name="Varghese N."/>
            <person name="Submissions S."/>
        </authorList>
    </citation>
    <scope>NUCLEOTIDE SEQUENCE [LARGE SCALE GENOMIC DNA]</scope>
    <source>
        <strain evidence="4">LP100</strain>
    </source>
</reference>
<feature type="region of interest" description="Disordered" evidence="1">
    <location>
        <begin position="40"/>
        <end position="84"/>
    </location>
</feature>
<evidence type="ECO:0000313" key="3">
    <source>
        <dbReference type="EMBL" id="SIT92406.1"/>
    </source>
</evidence>
<evidence type="ECO:0000256" key="1">
    <source>
        <dbReference type="SAM" id="MobiDB-lite"/>
    </source>
</evidence>
<dbReference type="Proteomes" id="UP000187181">
    <property type="component" value="Unassembled WGS sequence"/>
</dbReference>
<protein>
    <submittedName>
        <fullName evidence="3">Uncharacterized protein</fullName>
    </submittedName>
</protein>
<dbReference type="RefSeq" id="WP_076669797.1">
    <property type="nucleotide sequence ID" value="NZ_FTPP01000002.1"/>
</dbReference>
<feature type="chain" id="PRO_5012684123" evidence="2">
    <location>
        <begin position="20"/>
        <end position="114"/>
    </location>
</feature>
<evidence type="ECO:0000313" key="4">
    <source>
        <dbReference type="Proteomes" id="UP000187181"/>
    </source>
</evidence>
<keyword evidence="4" id="KW-1185">Reference proteome</keyword>
<keyword evidence="2" id="KW-0732">Signal</keyword>
<accession>A0A1R3XLK3</accession>
<feature type="signal peptide" evidence="2">
    <location>
        <begin position="1"/>
        <end position="19"/>
    </location>
</feature>
<dbReference type="STRING" id="1317125.SAMN05444128_2836"/>
<dbReference type="EMBL" id="FTPP01000002">
    <property type="protein sequence ID" value="SIT92406.1"/>
    <property type="molecule type" value="Genomic_DNA"/>
</dbReference>
<organism evidence="3 4">
    <name type="scientific">Pontibacter indicus</name>
    <dbReference type="NCBI Taxonomy" id="1317125"/>
    <lineage>
        <taxon>Bacteria</taxon>
        <taxon>Pseudomonadati</taxon>
        <taxon>Bacteroidota</taxon>
        <taxon>Cytophagia</taxon>
        <taxon>Cytophagales</taxon>
        <taxon>Hymenobacteraceae</taxon>
        <taxon>Pontibacter</taxon>
    </lineage>
</organism>
<proteinExistence type="predicted"/>
<name>A0A1R3XLK3_9BACT</name>